<dbReference type="Proteomes" id="UP000569914">
    <property type="component" value="Unassembled WGS sequence"/>
</dbReference>
<dbReference type="InterPro" id="IPR006405">
    <property type="entry name" value="Nic_PRibTrfase_pncB"/>
</dbReference>
<keyword evidence="12" id="KW-0328">Glycosyltransferase</keyword>
<evidence type="ECO:0000256" key="1">
    <source>
        <dbReference type="ARBA" id="ARBA00004952"/>
    </source>
</evidence>
<dbReference type="InterPro" id="IPR040727">
    <property type="entry name" value="NAPRTase_N"/>
</dbReference>
<comment type="PTM">
    <text evidence="9">Transiently phosphorylated on a His residue during the reaction cycle. Phosphorylation strongly increases the affinity for substrates and increases the rate of nicotinate D-ribonucleotide production. Dephosphorylation regenerates the low-affinity form of the enzyme, leading to product release.</text>
</comment>
<name>A0A7Y9LB79_9ACTN</name>
<dbReference type="EMBL" id="JACCBU010000001">
    <property type="protein sequence ID" value="NYE73619.1"/>
    <property type="molecule type" value="Genomic_DNA"/>
</dbReference>
<comment type="caution">
    <text evidence="12">The sequence shown here is derived from an EMBL/GenBank/DDBJ whole genome shotgun (WGS) entry which is preliminary data.</text>
</comment>
<evidence type="ECO:0000256" key="9">
    <source>
        <dbReference type="RuleBase" id="RU365100"/>
    </source>
</evidence>
<dbReference type="InterPro" id="IPR007229">
    <property type="entry name" value="Nic_PRibTrfase-Fam"/>
</dbReference>
<dbReference type="GO" id="GO:0004516">
    <property type="term" value="F:nicotinate phosphoribosyltransferase activity"/>
    <property type="evidence" value="ECO:0007669"/>
    <property type="project" value="UniProtKB-UniRule"/>
</dbReference>
<dbReference type="NCBIfam" id="NF009131">
    <property type="entry name" value="PRK12484.1"/>
    <property type="match status" value="1"/>
</dbReference>
<protein>
    <recommendedName>
        <fullName evidence="3 9">Nicotinate phosphoribosyltransferase</fullName>
        <ecNumber evidence="3 9">6.3.4.21</ecNumber>
    </recommendedName>
</protein>
<dbReference type="NCBIfam" id="NF006698">
    <property type="entry name" value="PRK09243.1-5"/>
    <property type="match status" value="1"/>
</dbReference>
<dbReference type="GO" id="GO:0005829">
    <property type="term" value="C:cytosol"/>
    <property type="evidence" value="ECO:0007669"/>
    <property type="project" value="TreeGrafter"/>
</dbReference>
<gene>
    <name evidence="12" type="ORF">BKA15_004948</name>
</gene>
<keyword evidence="7 9" id="KW-0808">Transferase</keyword>
<dbReference type="InterPro" id="IPR041525">
    <property type="entry name" value="N/Namide_PRibTrfase"/>
</dbReference>
<reference evidence="12 13" key="1">
    <citation type="submission" date="2020-07" db="EMBL/GenBank/DDBJ databases">
        <title>Sequencing the genomes of 1000 actinobacteria strains.</title>
        <authorList>
            <person name="Klenk H.-P."/>
        </authorList>
    </citation>
    <scope>NUCLEOTIDE SEQUENCE [LARGE SCALE GENOMIC DNA]</scope>
    <source>
        <strain evidence="12 13">DSM 22083</strain>
    </source>
</reference>
<comment type="catalytic activity">
    <reaction evidence="8 9">
        <text>5-phospho-alpha-D-ribose 1-diphosphate + nicotinate + ATP + H2O = nicotinate beta-D-ribonucleotide + ADP + phosphate + diphosphate</text>
        <dbReference type="Rhea" id="RHEA:36163"/>
        <dbReference type="ChEBI" id="CHEBI:15377"/>
        <dbReference type="ChEBI" id="CHEBI:30616"/>
        <dbReference type="ChEBI" id="CHEBI:32544"/>
        <dbReference type="ChEBI" id="CHEBI:33019"/>
        <dbReference type="ChEBI" id="CHEBI:43474"/>
        <dbReference type="ChEBI" id="CHEBI:57502"/>
        <dbReference type="ChEBI" id="CHEBI:58017"/>
        <dbReference type="ChEBI" id="CHEBI:456216"/>
        <dbReference type="EC" id="6.3.4.21"/>
    </reaction>
</comment>
<dbReference type="PANTHER" id="PTHR11098:SF8">
    <property type="entry name" value="NICOTINATE PHOSPHORIBOSYLTRANSFERASE PNCB1"/>
    <property type="match status" value="1"/>
</dbReference>
<evidence type="ECO:0000256" key="7">
    <source>
        <dbReference type="ARBA" id="ARBA00022679"/>
    </source>
</evidence>
<dbReference type="UniPathway" id="UPA00253">
    <property type="reaction ID" value="UER00457"/>
</dbReference>
<dbReference type="PANTHER" id="PTHR11098">
    <property type="entry name" value="NICOTINATE PHOSPHORIBOSYLTRANSFERASE"/>
    <property type="match status" value="1"/>
</dbReference>
<dbReference type="GO" id="GO:0034355">
    <property type="term" value="P:NAD+ biosynthetic process via the salvage pathway"/>
    <property type="evidence" value="ECO:0007669"/>
    <property type="project" value="TreeGrafter"/>
</dbReference>
<dbReference type="PIRSF" id="PIRSF000484">
    <property type="entry name" value="NAPRT"/>
    <property type="match status" value="1"/>
</dbReference>
<evidence type="ECO:0000256" key="6">
    <source>
        <dbReference type="ARBA" id="ARBA00022642"/>
    </source>
</evidence>
<dbReference type="GO" id="GO:0016757">
    <property type="term" value="F:glycosyltransferase activity"/>
    <property type="evidence" value="ECO:0007669"/>
    <property type="project" value="UniProtKB-KW"/>
</dbReference>
<accession>A0A7Y9LB79</accession>
<dbReference type="InterPro" id="IPR036068">
    <property type="entry name" value="Nicotinate_pribotase-like_C"/>
</dbReference>
<organism evidence="12 13">
    <name type="scientific">Microlunatus parietis</name>
    <dbReference type="NCBI Taxonomy" id="682979"/>
    <lineage>
        <taxon>Bacteria</taxon>
        <taxon>Bacillati</taxon>
        <taxon>Actinomycetota</taxon>
        <taxon>Actinomycetes</taxon>
        <taxon>Propionibacteriales</taxon>
        <taxon>Propionibacteriaceae</taxon>
        <taxon>Microlunatus</taxon>
    </lineage>
</organism>
<comment type="function">
    <text evidence="9">Catalyzes the first step in the biosynthesis of NAD from nicotinic acid, the ATP-dependent synthesis of beta-nicotinate D-ribonucleotide from nicotinate and 5-phospho-D-ribose 1-phosphate.</text>
</comment>
<evidence type="ECO:0000256" key="5">
    <source>
        <dbReference type="ARBA" id="ARBA00022598"/>
    </source>
</evidence>
<comment type="pathway">
    <text evidence="1 9">Cofactor biosynthesis; NAD(+) biosynthesis; nicotinate D-ribonucleotide from nicotinate: step 1/1.</text>
</comment>
<proteinExistence type="inferred from homology"/>
<dbReference type="SUPFAM" id="SSF54675">
    <property type="entry name" value="Nicotinate/Quinolinate PRTase N-terminal domain-like"/>
    <property type="match status" value="1"/>
</dbReference>
<keyword evidence="5 9" id="KW-0436">Ligase</keyword>
<keyword evidence="13" id="KW-1185">Reference proteome</keyword>
<dbReference type="EC" id="6.3.4.21" evidence="3 9"/>
<feature type="domain" description="Nicotinate/nicotinamide phosphoribosyltransferase" evidence="10">
    <location>
        <begin position="170"/>
        <end position="363"/>
    </location>
</feature>
<dbReference type="SUPFAM" id="SSF51690">
    <property type="entry name" value="Nicotinate/Quinolinate PRTase C-terminal domain-like"/>
    <property type="match status" value="1"/>
</dbReference>
<evidence type="ECO:0000313" key="13">
    <source>
        <dbReference type="Proteomes" id="UP000569914"/>
    </source>
</evidence>
<evidence type="ECO:0000256" key="4">
    <source>
        <dbReference type="ARBA" id="ARBA00022553"/>
    </source>
</evidence>
<dbReference type="Gene3D" id="3.20.20.70">
    <property type="entry name" value="Aldolase class I"/>
    <property type="match status" value="1"/>
</dbReference>
<sequence length="467" mass="50341">MAAEHDPAGIKPSWGPSEVPTTALLTDHYELTMLRASLRGGTALRRSVFELFPRRLPPGRRYGVVAGVGRALRALRHFRFDEETIRFLIDRDVVDSETADWLADYRFAGSIWGYPEGEIYFPGSPLLVVDGTFAEGVLLETVLLSIYNHDSAIASAASRMTVTAGDRPCIEMGSRRTQELAAVGAARAAYIAGFQATSNLEAGRRYGVPTTGTAAHSFTLLHDTEEAAFAAQLAAMGEQTTLLVDTYDVFEAVRTGVRLTQGRLGAVRLDSGDLSLLAKQVRDLLDSLGATRTKIIVTSDLDEFTIAALSGAPVDGYGVGTALVTGSGHPTCGFVYKLVARATSADRDAELVSVAKKSTDKISVGGRKFALRRLDRAGVAEAEVIGIGRPPDGDENDRPLLKQLVDHGEIVGEEPLSAARERHFRSRAELPIEALKMSRGEPVIETRYLDHGEDAANPYRTGKGSRS</sequence>
<keyword evidence="6 9" id="KW-0662">Pyridine nucleotide biosynthesis</keyword>
<feature type="domain" description="Nicotinate phosphoribosyltransferase N-terminal" evidence="11">
    <location>
        <begin position="24"/>
        <end position="147"/>
    </location>
</feature>
<evidence type="ECO:0000256" key="8">
    <source>
        <dbReference type="ARBA" id="ARBA00048668"/>
    </source>
</evidence>
<dbReference type="Pfam" id="PF04095">
    <property type="entry name" value="NAPRTase"/>
    <property type="match status" value="1"/>
</dbReference>
<dbReference type="AlphaFoldDB" id="A0A7Y9LB79"/>
<dbReference type="Gene3D" id="3.20.140.10">
    <property type="entry name" value="nicotinate phosphoribosyltransferase"/>
    <property type="match status" value="1"/>
</dbReference>
<evidence type="ECO:0000313" key="12">
    <source>
        <dbReference type="EMBL" id="NYE73619.1"/>
    </source>
</evidence>
<dbReference type="NCBIfam" id="TIGR01513">
    <property type="entry name" value="NAPRTase_put"/>
    <property type="match status" value="1"/>
</dbReference>
<evidence type="ECO:0000259" key="11">
    <source>
        <dbReference type="Pfam" id="PF17767"/>
    </source>
</evidence>
<keyword evidence="4" id="KW-0597">Phosphoprotein</keyword>
<dbReference type="InterPro" id="IPR013785">
    <property type="entry name" value="Aldolase_TIM"/>
</dbReference>
<evidence type="ECO:0000256" key="2">
    <source>
        <dbReference type="ARBA" id="ARBA00010897"/>
    </source>
</evidence>
<comment type="similarity">
    <text evidence="2 9">Belongs to the NAPRTase family.</text>
</comment>
<evidence type="ECO:0000256" key="3">
    <source>
        <dbReference type="ARBA" id="ARBA00013236"/>
    </source>
</evidence>
<dbReference type="Pfam" id="PF17767">
    <property type="entry name" value="NAPRTase_N"/>
    <property type="match status" value="1"/>
</dbReference>
<evidence type="ECO:0000259" key="10">
    <source>
        <dbReference type="Pfam" id="PF04095"/>
    </source>
</evidence>